<evidence type="ECO:0000313" key="2">
    <source>
        <dbReference type="Proteomes" id="UP001551675"/>
    </source>
</evidence>
<reference evidence="1 2" key="1">
    <citation type="submission" date="2024-06" db="EMBL/GenBank/DDBJ databases">
        <title>The Natural Products Discovery Center: Release of the First 8490 Sequenced Strains for Exploring Actinobacteria Biosynthetic Diversity.</title>
        <authorList>
            <person name="Kalkreuter E."/>
            <person name="Kautsar S.A."/>
            <person name="Yang D."/>
            <person name="Bader C.D."/>
            <person name="Teijaro C.N."/>
            <person name="Fluegel L."/>
            <person name="Davis C.M."/>
            <person name="Simpson J.R."/>
            <person name="Lauterbach L."/>
            <person name="Steele A.D."/>
            <person name="Gui C."/>
            <person name="Meng S."/>
            <person name="Li G."/>
            <person name="Viehrig K."/>
            <person name="Ye F."/>
            <person name="Su P."/>
            <person name="Kiefer A.F."/>
            <person name="Nichols A."/>
            <person name="Cepeda A.J."/>
            <person name="Yan W."/>
            <person name="Fan B."/>
            <person name="Jiang Y."/>
            <person name="Adhikari A."/>
            <person name="Zheng C.-J."/>
            <person name="Schuster L."/>
            <person name="Cowan T.M."/>
            <person name="Smanski M.J."/>
            <person name="Chevrette M.G."/>
            <person name="De Carvalho L.P.S."/>
            <person name="Shen B."/>
        </authorList>
    </citation>
    <scope>NUCLEOTIDE SEQUENCE [LARGE SCALE GENOMIC DNA]</scope>
    <source>
        <strain evidence="1 2">NPDC050100</strain>
    </source>
</reference>
<keyword evidence="2" id="KW-1185">Reference proteome</keyword>
<gene>
    <name evidence="1" type="ORF">AB0I59_26400</name>
</gene>
<sequence>MKIWTAADFTKGDFVLHHGTWWEVYRVNAKSLTIPWGHLGVGRRIIRTNDAYDWHGQLSTDTDRLGYDRVQGRMSAAEAAGQPFTTIALDTGLTEEAIREVLRAHGIPLPT</sequence>
<name>A0ABV3GKH9_MICGL</name>
<protein>
    <submittedName>
        <fullName evidence="1">Uncharacterized protein</fullName>
    </submittedName>
</protein>
<evidence type="ECO:0000313" key="1">
    <source>
        <dbReference type="EMBL" id="MEV0972145.1"/>
    </source>
</evidence>
<dbReference type="Proteomes" id="UP001551675">
    <property type="component" value="Unassembled WGS sequence"/>
</dbReference>
<comment type="caution">
    <text evidence="1">The sequence shown here is derived from an EMBL/GenBank/DDBJ whole genome shotgun (WGS) entry which is preliminary data.</text>
</comment>
<dbReference type="EMBL" id="JBFALK010000015">
    <property type="protein sequence ID" value="MEV0972145.1"/>
    <property type="molecule type" value="Genomic_DNA"/>
</dbReference>
<proteinExistence type="predicted"/>
<accession>A0ABV3GKH9</accession>
<organism evidence="1 2">
    <name type="scientific">Microtetraspora glauca</name>
    <dbReference type="NCBI Taxonomy" id="1996"/>
    <lineage>
        <taxon>Bacteria</taxon>
        <taxon>Bacillati</taxon>
        <taxon>Actinomycetota</taxon>
        <taxon>Actinomycetes</taxon>
        <taxon>Streptosporangiales</taxon>
        <taxon>Streptosporangiaceae</taxon>
        <taxon>Microtetraspora</taxon>
    </lineage>
</organism>
<dbReference type="RefSeq" id="WP_061254494.1">
    <property type="nucleotide sequence ID" value="NZ_JBFALK010000015.1"/>
</dbReference>